<evidence type="ECO:0000313" key="6">
    <source>
        <dbReference type="EMBL" id="KHN85039.1"/>
    </source>
</evidence>
<dbReference type="SMART" id="SM00195">
    <property type="entry name" value="DSPc"/>
    <property type="match status" value="1"/>
</dbReference>
<feature type="domain" description="Tyrosine-protein phosphatase" evidence="5">
    <location>
        <begin position="14"/>
        <end position="155"/>
    </location>
</feature>
<dbReference type="AlphaFoldDB" id="A0A0B2VUF5"/>
<sequence length="226" mass="25291">MPSISFKVNPEYAQISEVVPGLFICGVSALTFDNMSKNGITMIINATSEVPNLRSLGNIQRAKLWIEDTPQIYIYPHLDLQSDQIQALIADNGKVLVHSVAGVSRSVAICLAFLTKYRCHSLYDAYHLMALKRPMVRPNLGFWRQLIEYEQDVKHVPSSVRLVPDDDQPDRLIPDVYLKLPAQQRLQEHKDPKGSTNGPGEQQSSGQRTKFQPVLEPLNEVAEAAA</sequence>
<dbReference type="CDD" id="cd14514">
    <property type="entry name" value="DUSP14-like"/>
    <property type="match status" value="1"/>
</dbReference>
<dbReference type="PANTHER" id="PTHR45961">
    <property type="entry name" value="IP21249P"/>
    <property type="match status" value="1"/>
</dbReference>
<dbReference type="Gene3D" id="3.90.190.10">
    <property type="entry name" value="Protein tyrosine phosphatase superfamily"/>
    <property type="match status" value="1"/>
</dbReference>
<evidence type="ECO:0000313" key="7">
    <source>
        <dbReference type="Proteomes" id="UP000031036"/>
    </source>
</evidence>
<dbReference type="InterPro" id="IPR029021">
    <property type="entry name" value="Prot-tyrosine_phosphatase-like"/>
</dbReference>
<evidence type="ECO:0000259" key="5">
    <source>
        <dbReference type="PROSITE" id="PS50054"/>
    </source>
</evidence>
<dbReference type="OrthoDB" id="285418at2759"/>
<feature type="region of interest" description="Disordered" evidence="4">
    <location>
        <begin position="184"/>
        <end position="226"/>
    </location>
</feature>
<dbReference type="InterPro" id="IPR052103">
    <property type="entry name" value="Dual_spec_Phospatases"/>
</dbReference>
<name>A0A0B2VUF5_TOXCA</name>
<dbReference type="SUPFAM" id="SSF52799">
    <property type="entry name" value="(Phosphotyrosine protein) phosphatases II"/>
    <property type="match status" value="1"/>
</dbReference>
<dbReference type="Proteomes" id="UP000031036">
    <property type="component" value="Unassembled WGS sequence"/>
</dbReference>
<dbReference type="InterPro" id="IPR020422">
    <property type="entry name" value="TYR_PHOSPHATASE_DUAL_dom"/>
</dbReference>
<gene>
    <name evidence="6" type="primary">Dusp14</name>
    <name evidence="6" type="ORF">Tcan_07903</name>
</gene>
<dbReference type="InterPro" id="IPR000340">
    <property type="entry name" value="Dual-sp_phosphatase_cat-dom"/>
</dbReference>
<feature type="compositionally biased region" description="Polar residues" evidence="4">
    <location>
        <begin position="194"/>
        <end position="210"/>
    </location>
</feature>
<dbReference type="GO" id="GO:0004721">
    <property type="term" value="F:phosphoprotein phosphatase activity"/>
    <property type="evidence" value="ECO:0007669"/>
    <property type="project" value="UniProtKB-KW"/>
</dbReference>
<dbReference type="Pfam" id="PF00782">
    <property type="entry name" value="DSPc"/>
    <property type="match status" value="1"/>
</dbReference>
<keyword evidence="3" id="KW-0904">Protein phosphatase</keyword>
<evidence type="ECO:0000256" key="1">
    <source>
        <dbReference type="ARBA" id="ARBA00008601"/>
    </source>
</evidence>
<dbReference type="STRING" id="6265.A0A0B2VUF5"/>
<comment type="caution">
    <text evidence="6">The sequence shown here is derived from an EMBL/GenBank/DDBJ whole genome shotgun (WGS) entry which is preliminary data.</text>
</comment>
<comment type="similarity">
    <text evidence="1">Belongs to the protein-tyrosine phosphatase family. Non-receptor class dual specificity subfamily.</text>
</comment>
<evidence type="ECO:0000256" key="4">
    <source>
        <dbReference type="SAM" id="MobiDB-lite"/>
    </source>
</evidence>
<reference evidence="6 7" key="1">
    <citation type="submission" date="2014-11" db="EMBL/GenBank/DDBJ databases">
        <title>Genetic blueprint of the zoonotic pathogen Toxocara canis.</title>
        <authorList>
            <person name="Zhu X.-Q."/>
            <person name="Korhonen P.K."/>
            <person name="Cai H."/>
            <person name="Young N.D."/>
            <person name="Nejsum P."/>
            <person name="von Samson-Himmelstjerna G."/>
            <person name="Boag P.R."/>
            <person name="Tan P."/>
            <person name="Li Q."/>
            <person name="Min J."/>
            <person name="Yang Y."/>
            <person name="Wang X."/>
            <person name="Fang X."/>
            <person name="Hall R.S."/>
            <person name="Hofmann A."/>
            <person name="Sternberg P.W."/>
            <person name="Jex A.R."/>
            <person name="Gasser R.B."/>
        </authorList>
    </citation>
    <scope>NUCLEOTIDE SEQUENCE [LARGE SCALE GENOMIC DNA]</scope>
    <source>
        <strain evidence="6">PN_DK_2014</strain>
    </source>
</reference>
<accession>A0A0B2VUF5</accession>
<protein>
    <submittedName>
        <fullName evidence="6">Dual specificity protein phosphatase 14</fullName>
    </submittedName>
</protein>
<dbReference type="OMA" id="RTKLWID"/>
<dbReference type="GO" id="GO:0005737">
    <property type="term" value="C:cytoplasm"/>
    <property type="evidence" value="ECO:0007669"/>
    <property type="project" value="TreeGrafter"/>
</dbReference>
<dbReference type="EMBL" id="JPKZ01000879">
    <property type="protein sequence ID" value="KHN85039.1"/>
    <property type="molecule type" value="Genomic_DNA"/>
</dbReference>
<dbReference type="PROSITE" id="PS50054">
    <property type="entry name" value="TYR_PHOSPHATASE_DUAL"/>
    <property type="match status" value="1"/>
</dbReference>
<keyword evidence="7" id="KW-1185">Reference proteome</keyword>
<proteinExistence type="inferred from homology"/>
<evidence type="ECO:0000256" key="3">
    <source>
        <dbReference type="ARBA" id="ARBA00022912"/>
    </source>
</evidence>
<organism evidence="6 7">
    <name type="scientific">Toxocara canis</name>
    <name type="common">Canine roundworm</name>
    <dbReference type="NCBI Taxonomy" id="6265"/>
    <lineage>
        <taxon>Eukaryota</taxon>
        <taxon>Metazoa</taxon>
        <taxon>Ecdysozoa</taxon>
        <taxon>Nematoda</taxon>
        <taxon>Chromadorea</taxon>
        <taxon>Rhabditida</taxon>
        <taxon>Spirurina</taxon>
        <taxon>Ascaridomorpha</taxon>
        <taxon>Ascaridoidea</taxon>
        <taxon>Toxocaridae</taxon>
        <taxon>Toxocara</taxon>
    </lineage>
</organism>
<keyword evidence="2" id="KW-0378">Hydrolase</keyword>
<dbReference type="PANTHER" id="PTHR45961:SF9">
    <property type="entry name" value="DUAL SPECIFICITY PROTEIN PHOSPHATASE 14"/>
    <property type="match status" value="1"/>
</dbReference>
<evidence type="ECO:0000256" key="2">
    <source>
        <dbReference type="ARBA" id="ARBA00022801"/>
    </source>
</evidence>